<proteinExistence type="predicted"/>
<sequence>MTSFAIPPSPSRQIAGLTVCDTPLVRKALDFAKAHLREFAYHHTMRCWIFGTVLISHTVTQNGNGEPFDHEAFSIGVILHELGWALTTPLVSKDKRFEIDGANAAREFLRTESSSGDEKGKWDKHRLQLVWDSIALHTTESIALHKQPEVAAVNMGTFVDVLGPESLSMLPPDARSLLTKETFEAVVRELPRTGWREGCIETLCELCRTKPETTYDNFVGAFGEKYLEGYTREGKTMLDAFDKMA</sequence>
<evidence type="ECO:0000313" key="1">
    <source>
        <dbReference type="EMBL" id="KAF2238225.1"/>
    </source>
</evidence>
<protein>
    <recommendedName>
        <fullName evidence="3">HD domain-containing protein</fullName>
    </recommendedName>
</protein>
<accession>A0A6A6HJA5</accession>
<name>A0A6A6HJA5_VIRVR</name>
<dbReference type="PANTHER" id="PTHR35569">
    <property type="entry name" value="CYANAMIDE HYDRATASE DDI2-RELATED"/>
    <property type="match status" value="1"/>
</dbReference>
<evidence type="ECO:0008006" key="3">
    <source>
        <dbReference type="Google" id="ProtNLM"/>
    </source>
</evidence>
<organism evidence="1 2">
    <name type="scientific">Viridothelium virens</name>
    <name type="common">Speckled blister lichen</name>
    <name type="synonym">Trypethelium virens</name>
    <dbReference type="NCBI Taxonomy" id="1048519"/>
    <lineage>
        <taxon>Eukaryota</taxon>
        <taxon>Fungi</taxon>
        <taxon>Dikarya</taxon>
        <taxon>Ascomycota</taxon>
        <taxon>Pezizomycotina</taxon>
        <taxon>Dothideomycetes</taxon>
        <taxon>Dothideomycetes incertae sedis</taxon>
        <taxon>Trypetheliales</taxon>
        <taxon>Trypetheliaceae</taxon>
        <taxon>Viridothelium</taxon>
    </lineage>
</organism>
<dbReference type="Proteomes" id="UP000800092">
    <property type="component" value="Unassembled WGS sequence"/>
</dbReference>
<gene>
    <name evidence="1" type="ORF">EV356DRAFT_507308</name>
</gene>
<evidence type="ECO:0000313" key="2">
    <source>
        <dbReference type="Proteomes" id="UP000800092"/>
    </source>
</evidence>
<dbReference type="PANTHER" id="PTHR35569:SF1">
    <property type="entry name" value="CYANAMIDE HYDRATASE DDI2-RELATED"/>
    <property type="match status" value="1"/>
</dbReference>
<keyword evidence="2" id="KW-1185">Reference proteome</keyword>
<reference evidence="1" key="1">
    <citation type="journal article" date="2020" name="Stud. Mycol.">
        <title>101 Dothideomycetes genomes: a test case for predicting lifestyles and emergence of pathogens.</title>
        <authorList>
            <person name="Haridas S."/>
            <person name="Albert R."/>
            <person name="Binder M."/>
            <person name="Bloem J."/>
            <person name="Labutti K."/>
            <person name="Salamov A."/>
            <person name="Andreopoulos B."/>
            <person name="Baker S."/>
            <person name="Barry K."/>
            <person name="Bills G."/>
            <person name="Bluhm B."/>
            <person name="Cannon C."/>
            <person name="Castanera R."/>
            <person name="Culley D."/>
            <person name="Daum C."/>
            <person name="Ezra D."/>
            <person name="Gonzalez J."/>
            <person name="Henrissat B."/>
            <person name="Kuo A."/>
            <person name="Liang C."/>
            <person name="Lipzen A."/>
            <person name="Lutzoni F."/>
            <person name="Magnuson J."/>
            <person name="Mondo S."/>
            <person name="Nolan M."/>
            <person name="Ohm R."/>
            <person name="Pangilinan J."/>
            <person name="Park H.-J."/>
            <person name="Ramirez L."/>
            <person name="Alfaro M."/>
            <person name="Sun H."/>
            <person name="Tritt A."/>
            <person name="Yoshinaga Y."/>
            <person name="Zwiers L.-H."/>
            <person name="Turgeon B."/>
            <person name="Goodwin S."/>
            <person name="Spatafora J."/>
            <person name="Crous P."/>
            <person name="Grigoriev I."/>
        </authorList>
    </citation>
    <scope>NUCLEOTIDE SEQUENCE</scope>
    <source>
        <strain evidence="1">Tuck. ex Michener</strain>
    </source>
</reference>
<dbReference type="AlphaFoldDB" id="A0A6A6HJA5"/>
<dbReference type="EMBL" id="ML991776">
    <property type="protein sequence ID" value="KAF2238225.1"/>
    <property type="molecule type" value="Genomic_DNA"/>
</dbReference>
<dbReference type="OrthoDB" id="2378324at2759"/>